<feature type="transmembrane region" description="Helical" evidence="4">
    <location>
        <begin position="177"/>
        <end position="197"/>
    </location>
</feature>
<keyword evidence="1 4" id="KW-0812">Transmembrane</keyword>
<reference evidence="5 6" key="1">
    <citation type="submission" date="2024-02" db="EMBL/GenBank/DDBJ databases">
        <title>The whole genome sequence of Pseudomonas benzopyrenica MLY92.</title>
        <authorList>
            <person name="Liu Y."/>
        </authorList>
    </citation>
    <scope>NUCLEOTIDE SEQUENCE [LARGE SCALE GENOMIC DNA]</scope>
    <source>
        <strain evidence="5 6">MLY92</strain>
    </source>
</reference>
<evidence type="ECO:0000256" key="4">
    <source>
        <dbReference type="SAM" id="Phobius"/>
    </source>
</evidence>
<accession>A0ABZ2FXL8</accession>
<feature type="transmembrane region" description="Helical" evidence="4">
    <location>
        <begin position="128"/>
        <end position="147"/>
    </location>
</feature>
<keyword evidence="3 4" id="KW-0472">Membrane</keyword>
<feature type="transmembrane region" description="Helical" evidence="4">
    <location>
        <begin position="99"/>
        <end position="122"/>
    </location>
</feature>
<feature type="transmembrane region" description="Helical" evidence="4">
    <location>
        <begin position="65"/>
        <end position="87"/>
    </location>
</feature>
<dbReference type="InterPro" id="IPR036259">
    <property type="entry name" value="MFS_trans_sf"/>
</dbReference>
<gene>
    <name evidence="5" type="ORF">V6W80_17590</name>
</gene>
<feature type="transmembrane region" description="Helical" evidence="4">
    <location>
        <begin position="12"/>
        <end position="30"/>
    </location>
</feature>
<feature type="transmembrane region" description="Helical" evidence="4">
    <location>
        <begin position="300"/>
        <end position="322"/>
    </location>
</feature>
<name>A0ABZ2FXL8_9PSED</name>
<feature type="transmembrane region" description="Helical" evidence="4">
    <location>
        <begin position="265"/>
        <end position="288"/>
    </location>
</feature>
<feature type="transmembrane region" description="Helical" evidence="4">
    <location>
        <begin position="209"/>
        <end position="228"/>
    </location>
</feature>
<dbReference type="InterPro" id="IPR011701">
    <property type="entry name" value="MFS"/>
</dbReference>
<evidence type="ECO:0000313" key="6">
    <source>
        <dbReference type="Proteomes" id="UP001372714"/>
    </source>
</evidence>
<dbReference type="PANTHER" id="PTHR23523:SF2">
    <property type="entry name" value="2-NITROIMIDAZOLE TRANSPORTER"/>
    <property type="match status" value="1"/>
</dbReference>
<dbReference type="Pfam" id="PF07690">
    <property type="entry name" value="MFS_1"/>
    <property type="match status" value="1"/>
</dbReference>
<dbReference type="InterPro" id="IPR052524">
    <property type="entry name" value="MFS_Cyanate_Porter"/>
</dbReference>
<feature type="transmembrane region" description="Helical" evidence="4">
    <location>
        <begin position="42"/>
        <end position="59"/>
    </location>
</feature>
<evidence type="ECO:0000313" key="5">
    <source>
        <dbReference type="EMBL" id="WWM69068.1"/>
    </source>
</evidence>
<proteinExistence type="predicted"/>
<keyword evidence="2 4" id="KW-1133">Transmembrane helix</keyword>
<evidence type="ECO:0000256" key="2">
    <source>
        <dbReference type="ARBA" id="ARBA00022989"/>
    </source>
</evidence>
<sequence length="356" mass="37326">MQHALSLNASAAGLLHALPLIFFAVISLVAPGLGRTLGIARGIGFALVLISIGTIFRSLPIHGSIWVGTALLSSGIAICNVLLPGYVKQRFGESGPSVIGLYVASMAILAGLATGVSVPISLIPGLDWRWSIGCWALPALAALLLWLPQLRNRQQSSQAKPSIGSPAKSPWVSFKGWQVAAFFALHSVVFYCVIDWYTAATASNDFSPAMAGLLLMVYQAVSTFANIVTGPALRRMADQAWMGLGCGLVMVAGATGLILKPEWPLVWIVLLGLGAGVSMVMSISLFGLRTRTPDQAARLSGMAQFVGYAVAGLGQLAVGMLHMASDSWVGLLSLMLVASAGVMIFAFLAGRKGYVE</sequence>
<keyword evidence="6" id="KW-1185">Reference proteome</keyword>
<dbReference type="EMBL" id="CP145723">
    <property type="protein sequence ID" value="WWM69068.1"/>
    <property type="molecule type" value="Genomic_DNA"/>
</dbReference>
<organism evidence="5 6">
    <name type="scientific">Pseudomonas benzopyrenica</name>
    <dbReference type="NCBI Taxonomy" id="2993566"/>
    <lineage>
        <taxon>Bacteria</taxon>
        <taxon>Pseudomonadati</taxon>
        <taxon>Pseudomonadota</taxon>
        <taxon>Gammaproteobacteria</taxon>
        <taxon>Pseudomonadales</taxon>
        <taxon>Pseudomonadaceae</taxon>
        <taxon>Pseudomonas</taxon>
    </lineage>
</organism>
<dbReference type="Gene3D" id="1.20.1250.20">
    <property type="entry name" value="MFS general substrate transporter like domains"/>
    <property type="match status" value="2"/>
</dbReference>
<evidence type="ECO:0000256" key="3">
    <source>
        <dbReference type="ARBA" id="ARBA00023136"/>
    </source>
</evidence>
<feature type="transmembrane region" description="Helical" evidence="4">
    <location>
        <begin position="328"/>
        <end position="350"/>
    </location>
</feature>
<feature type="transmembrane region" description="Helical" evidence="4">
    <location>
        <begin position="240"/>
        <end position="259"/>
    </location>
</feature>
<dbReference type="Proteomes" id="UP001372714">
    <property type="component" value="Chromosome"/>
</dbReference>
<protein>
    <submittedName>
        <fullName evidence="5">MFS transporter</fullName>
    </submittedName>
</protein>
<dbReference type="PANTHER" id="PTHR23523">
    <property type="match status" value="1"/>
</dbReference>
<dbReference type="SUPFAM" id="SSF103473">
    <property type="entry name" value="MFS general substrate transporter"/>
    <property type="match status" value="1"/>
</dbReference>
<evidence type="ECO:0000256" key="1">
    <source>
        <dbReference type="ARBA" id="ARBA00022692"/>
    </source>
</evidence>
<dbReference type="RefSeq" id="WP_338547466.1">
    <property type="nucleotide sequence ID" value="NZ_CP145723.1"/>
</dbReference>